<comment type="function">
    <text evidence="6">Redox regulated molecular chaperone. Protects both thermally unfolding and oxidatively damaged proteins from irreversible aggregation. Plays an important role in the bacterial defense system toward oxidative stress.</text>
</comment>
<dbReference type="CDD" id="cd00498">
    <property type="entry name" value="Hsp33"/>
    <property type="match status" value="1"/>
</dbReference>
<dbReference type="InterPro" id="IPR000397">
    <property type="entry name" value="Heat_shock_Hsp33"/>
</dbReference>
<comment type="caution">
    <text evidence="7">The sequence shown here is derived from an EMBL/GenBank/DDBJ whole genome shotgun (WGS) entry which is preliminary data.</text>
</comment>
<feature type="disulfide bond" description="Redox-active" evidence="6">
    <location>
        <begin position="231"/>
        <end position="233"/>
    </location>
</feature>
<dbReference type="EMBL" id="JBHSAF010000002">
    <property type="protein sequence ID" value="MFC3912590.1"/>
    <property type="molecule type" value="Genomic_DNA"/>
</dbReference>
<evidence type="ECO:0000256" key="6">
    <source>
        <dbReference type="HAMAP-Rule" id="MF_00117"/>
    </source>
</evidence>
<organism evidence="7 8">
    <name type="scientific">Pseudaeromonas sharmana</name>
    <dbReference type="NCBI Taxonomy" id="328412"/>
    <lineage>
        <taxon>Bacteria</taxon>
        <taxon>Pseudomonadati</taxon>
        <taxon>Pseudomonadota</taxon>
        <taxon>Gammaproteobacteria</taxon>
        <taxon>Aeromonadales</taxon>
        <taxon>Aeromonadaceae</taxon>
        <taxon>Pseudaeromonas</taxon>
    </lineage>
</organism>
<evidence type="ECO:0000256" key="2">
    <source>
        <dbReference type="ARBA" id="ARBA00022833"/>
    </source>
</evidence>
<dbReference type="Gene3D" id="1.10.287.480">
    <property type="entry name" value="helix hairpin bin"/>
    <property type="match status" value="1"/>
</dbReference>
<dbReference type="SUPFAM" id="SSF64397">
    <property type="entry name" value="Hsp33 domain"/>
    <property type="match status" value="1"/>
</dbReference>
<protein>
    <recommendedName>
        <fullName evidence="6">33 kDa chaperonin</fullName>
    </recommendedName>
    <alternativeName>
        <fullName evidence="6">Heat shock protein 33 homolog</fullName>
        <shortName evidence="6">HSP33</shortName>
    </alternativeName>
</protein>
<keyword evidence="5 6" id="KW-0676">Redox-active center</keyword>
<dbReference type="Pfam" id="PF01430">
    <property type="entry name" value="HSP33"/>
    <property type="match status" value="1"/>
</dbReference>
<accession>A0ABV8CKQ9</accession>
<comment type="PTM">
    <text evidence="6">Under oxidizing conditions two disulfide bonds are formed involving the reactive cysteines. Under reducing conditions zinc is bound to the reactive cysteines and the protein is inactive.</text>
</comment>
<evidence type="ECO:0000256" key="1">
    <source>
        <dbReference type="ARBA" id="ARBA00022490"/>
    </source>
</evidence>
<evidence type="ECO:0000256" key="3">
    <source>
        <dbReference type="ARBA" id="ARBA00023157"/>
    </source>
</evidence>
<reference evidence="8" key="1">
    <citation type="journal article" date="2019" name="Int. J. Syst. Evol. Microbiol.">
        <title>The Global Catalogue of Microorganisms (GCM) 10K type strain sequencing project: providing services to taxonomists for standard genome sequencing and annotation.</title>
        <authorList>
            <consortium name="The Broad Institute Genomics Platform"/>
            <consortium name="The Broad Institute Genome Sequencing Center for Infectious Disease"/>
            <person name="Wu L."/>
            <person name="Ma J."/>
        </authorList>
    </citation>
    <scope>NUCLEOTIDE SEQUENCE [LARGE SCALE GENOMIC DNA]</scope>
    <source>
        <strain evidence="8">CCUG 54939</strain>
    </source>
</reference>
<keyword evidence="4 6" id="KW-0143">Chaperone</keyword>
<keyword evidence="3 6" id="KW-1015">Disulfide bond</keyword>
<feature type="disulfide bond" description="Redox-active" evidence="6">
    <location>
        <begin position="264"/>
        <end position="267"/>
    </location>
</feature>
<proteinExistence type="inferred from homology"/>
<dbReference type="Gene3D" id="3.90.1280.10">
    <property type="entry name" value="HSP33 redox switch-like"/>
    <property type="match status" value="1"/>
</dbReference>
<keyword evidence="8" id="KW-1185">Reference proteome</keyword>
<dbReference type="PANTHER" id="PTHR30111">
    <property type="entry name" value="33 KDA CHAPERONIN"/>
    <property type="match status" value="1"/>
</dbReference>
<keyword evidence="2 6" id="KW-0862">Zinc</keyword>
<dbReference type="InterPro" id="IPR016154">
    <property type="entry name" value="Heat_shock_Hsp33_C"/>
</dbReference>
<dbReference type="PIRSF" id="PIRSF005261">
    <property type="entry name" value="Heat_shock_Hsp33"/>
    <property type="match status" value="1"/>
</dbReference>
<evidence type="ECO:0000256" key="4">
    <source>
        <dbReference type="ARBA" id="ARBA00023186"/>
    </source>
</evidence>
<gene>
    <name evidence="6 7" type="primary">hslO</name>
    <name evidence="7" type="ORF">ACFOSS_03780</name>
</gene>
<dbReference type="HAMAP" id="MF_00117">
    <property type="entry name" value="HslO"/>
    <property type="match status" value="1"/>
</dbReference>
<dbReference type="RefSeq" id="WP_377150727.1">
    <property type="nucleotide sequence ID" value="NZ_JBHSAF010000002.1"/>
</dbReference>
<evidence type="ECO:0000313" key="8">
    <source>
        <dbReference type="Proteomes" id="UP001595692"/>
    </source>
</evidence>
<dbReference type="Gene3D" id="3.55.30.10">
    <property type="entry name" value="Hsp33 domain"/>
    <property type="match status" value="1"/>
</dbReference>
<dbReference type="PANTHER" id="PTHR30111:SF1">
    <property type="entry name" value="33 KDA CHAPERONIN"/>
    <property type="match status" value="1"/>
</dbReference>
<dbReference type="InterPro" id="IPR016153">
    <property type="entry name" value="Heat_shock_Hsp33_N"/>
</dbReference>
<dbReference type="SUPFAM" id="SSF118352">
    <property type="entry name" value="HSP33 redox switch-like"/>
    <property type="match status" value="1"/>
</dbReference>
<dbReference type="Proteomes" id="UP001595692">
    <property type="component" value="Unassembled WGS sequence"/>
</dbReference>
<sequence length="294" mass="33122">MTQQDQLHRYLFEHHQVRGELVQLQQTYAQMLDAQSYPAPIRQLLGELLVATSLLTATLKFEGSITVQLQGKGPVQLAVINGDHRQQLRGVARWEGDLPAEAKLHQLIGDGFMVITIQPLQGERYQGIVALSGDSLAACLEEYFAQSEQLATRIWIHTNTQLDAPQAAGMLLQALPASHDEHQHDFEHLATLTDTIKCEELFNLPAEEILYRLYHEEEVRLFDPQSVCFRCTCSRERCADALLQIGETEANSIVAEQGEIDMHCDYCGSHYRFDAVDVQALFHANGHPTDNHTH</sequence>
<evidence type="ECO:0000256" key="5">
    <source>
        <dbReference type="ARBA" id="ARBA00023284"/>
    </source>
</evidence>
<evidence type="ECO:0000313" key="7">
    <source>
        <dbReference type="EMBL" id="MFC3912590.1"/>
    </source>
</evidence>
<dbReference type="NCBIfam" id="NF001033">
    <property type="entry name" value="PRK00114.1"/>
    <property type="match status" value="1"/>
</dbReference>
<comment type="similarity">
    <text evidence="6">Belongs to the HSP33 family.</text>
</comment>
<name>A0ABV8CKQ9_9GAMM</name>
<keyword evidence="1 6" id="KW-0963">Cytoplasm</keyword>
<dbReference type="InterPro" id="IPR023212">
    <property type="entry name" value="Hsp33_helix_hairpin_bin_dom_sf"/>
</dbReference>
<comment type="subcellular location">
    <subcellularLocation>
        <location evidence="6">Cytoplasm</location>
    </subcellularLocation>
</comment>